<evidence type="ECO:0000256" key="6">
    <source>
        <dbReference type="ARBA" id="ARBA00022822"/>
    </source>
</evidence>
<dbReference type="GO" id="GO:0000162">
    <property type="term" value="P:L-tryptophan biosynthetic process"/>
    <property type="evidence" value="ECO:0007669"/>
    <property type="project" value="UniProtKB-UniRule"/>
</dbReference>
<proteinExistence type="inferred from homology"/>
<dbReference type="KEGG" id="bmet:BMMGA3_09610"/>
<dbReference type="OrthoDB" id="9804217at2"/>
<dbReference type="CDD" id="cd00331">
    <property type="entry name" value="IGPS"/>
    <property type="match status" value="1"/>
</dbReference>
<keyword evidence="5 9" id="KW-0210">Decarboxylase</keyword>
<dbReference type="RefSeq" id="WP_004434707.1">
    <property type="nucleotide sequence ID" value="NZ_ADWW01000002.1"/>
</dbReference>
<dbReference type="EC" id="4.1.1.48" evidence="9"/>
<organism evidence="11 12">
    <name type="scientific">Bacillus methanolicus (strain MGA3 / ATCC 53907)</name>
    <dbReference type="NCBI Taxonomy" id="796606"/>
    <lineage>
        <taxon>Bacteria</taxon>
        <taxon>Bacillati</taxon>
        <taxon>Bacillota</taxon>
        <taxon>Bacilli</taxon>
        <taxon>Bacillales</taxon>
        <taxon>Bacillaceae</taxon>
        <taxon>Bacillus</taxon>
    </lineage>
</organism>
<evidence type="ECO:0000313" key="12">
    <source>
        <dbReference type="Proteomes" id="UP000027602"/>
    </source>
</evidence>
<keyword evidence="8 9" id="KW-0456">Lyase</keyword>
<dbReference type="Proteomes" id="UP000027602">
    <property type="component" value="Chromosome"/>
</dbReference>
<evidence type="ECO:0000313" key="11">
    <source>
        <dbReference type="EMBL" id="AIE60320.1"/>
    </source>
</evidence>
<evidence type="ECO:0000259" key="10">
    <source>
        <dbReference type="Pfam" id="PF00218"/>
    </source>
</evidence>
<evidence type="ECO:0000256" key="5">
    <source>
        <dbReference type="ARBA" id="ARBA00022793"/>
    </source>
</evidence>
<dbReference type="GO" id="GO:0004425">
    <property type="term" value="F:indole-3-glycerol-phosphate synthase activity"/>
    <property type="evidence" value="ECO:0007669"/>
    <property type="project" value="UniProtKB-UniRule"/>
</dbReference>
<protein>
    <recommendedName>
        <fullName evidence="9">Indole-3-glycerol phosphate synthase</fullName>
        <shortName evidence="9">IGPS</shortName>
        <ecNumber evidence="9">4.1.1.48</ecNumber>
    </recommendedName>
</protein>
<dbReference type="UniPathway" id="UPA00035">
    <property type="reaction ID" value="UER00043"/>
</dbReference>
<dbReference type="InterPro" id="IPR011060">
    <property type="entry name" value="RibuloseP-bd_barrel"/>
</dbReference>
<dbReference type="NCBIfam" id="NF001371">
    <property type="entry name" value="PRK00278.1-3"/>
    <property type="match status" value="1"/>
</dbReference>
<evidence type="ECO:0000256" key="3">
    <source>
        <dbReference type="ARBA" id="ARBA00008737"/>
    </source>
</evidence>
<evidence type="ECO:0000256" key="8">
    <source>
        <dbReference type="ARBA" id="ARBA00023239"/>
    </source>
</evidence>
<keyword evidence="4 9" id="KW-0028">Amino-acid biosynthesis</keyword>
<evidence type="ECO:0000256" key="4">
    <source>
        <dbReference type="ARBA" id="ARBA00022605"/>
    </source>
</evidence>
<comment type="similarity">
    <text evidence="3 9">Belongs to the TrpC family.</text>
</comment>
<sequence>MGTILDKILETKKQEITRLKAAKPDIVQHNEKRSFTSILEKSKEVAIIAEYKRASPSKGDINAGLDPVEQAKAYERFGADAISVLTDAPYFKGSFSDLEAVRKAVNVPILCKDFIIDPIQIDQAYASGANMILLIAAALSEPRLKDLYNYAIAKELEVLVEVHNEEELEKALKTGTKLIGVNNRNLKTFEVDLAVTEKLAPKVKESGAFLISESGIKTHEDVERVVRSGANGILVGESFMTGNNLENMFKQMKMPLLGVKQS</sequence>
<dbReference type="Gene3D" id="3.20.20.70">
    <property type="entry name" value="Aldolase class I"/>
    <property type="match status" value="1"/>
</dbReference>
<dbReference type="HAMAP" id="MF_00134_B">
    <property type="entry name" value="IGPS_B"/>
    <property type="match status" value="1"/>
</dbReference>
<dbReference type="PANTHER" id="PTHR22854:SF2">
    <property type="entry name" value="INDOLE-3-GLYCEROL-PHOSPHATE SYNTHASE"/>
    <property type="match status" value="1"/>
</dbReference>
<dbReference type="eggNOG" id="COG0134">
    <property type="taxonomic scope" value="Bacteria"/>
</dbReference>
<dbReference type="AlphaFoldDB" id="I3E995"/>
<evidence type="ECO:0000256" key="9">
    <source>
        <dbReference type="HAMAP-Rule" id="MF_00134"/>
    </source>
</evidence>
<dbReference type="SUPFAM" id="SSF51366">
    <property type="entry name" value="Ribulose-phoshate binding barrel"/>
    <property type="match status" value="1"/>
</dbReference>
<dbReference type="InterPro" id="IPR013798">
    <property type="entry name" value="Indole-3-glycerol_P_synth_dom"/>
</dbReference>
<dbReference type="HOGENOM" id="CLU_034247_2_1_9"/>
<evidence type="ECO:0000256" key="2">
    <source>
        <dbReference type="ARBA" id="ARBA00004696"/>
    </source>
</evidence>
<dbReference type="STRING" id="796606.BMMGA3_09610"/>
<reference evidence="11 12" key="1">
    <citation type="journal article" date="2015" name="BMC Genomics">
        <title>Transcriptome analysis of thermophilic methylotrophic Bacillus methanolicus MGA3 using RNA-sequencing provides detailed insights into its previously uncharted transcriptional landscape.</title>
        <authorList>
            <person name="Irla M."/>
            <person name="Neshat A."/>
            <person name="Brautaset T."/>
            <person name="Ruckert C."/>
            <person name="Kalinowski J."/>
            <person name="Wendisch V.F."/>
        </authorList>
    </citation>
    <scope>NUCLEOTIDE SEQUENCE [LARGE SCALE GENOMIC DNA]</scope>
    <source>
        <strain evidence="12">MGA3 / ATCC 53907</strain>
    </source>
</reference>
<dbReference type="HAMAP" id="MF_00134_A">
    <property type="entry name" value="IGPS_A"/>
    <property type="match status" value="1"/>
</dbReference>
<accession>I3E995</accession>
<dbReference type="Pfam" id="PF00218">
    <property type="entry name" value="IGPS"/>
    <property type="match status" value="1"/>
</dbReference>
<dbReference type="FunFam" id="3.20.20.70:FF:000024">
    <property type="entry name" value="Indole-3-glycerol phosphate synthase"/>
    <property type="match status" value="1"/>
</dbReference>
<dbReference type="GO" id="GO:0004640">
    <property type="term" value="F:phosphoribosylanthranilate isomerase activity"/>
    <property type="evidence" value="ECO:0007669"/>
    <property type="project" value="TreeGrafter"/>
</dbReference>
<dbReference type="InterPro" id="IPR045186">
    <property type="entry name" value="Indole-3-glycerol_P_synth"/>
</dbReference>
<dbReference type="PANTHER" id="PTHR22854">
    <property type="entry name" value="TRYPTOPHAN BIOSYNTHESIS PROTEIN"/>
    <property type="match status" value="1"/>
</dbReference>
<dbReference type="InterPro" id="IPR001468">
    <property type="entry name" value="Indole-3-GlycerolPSynthase_CS"/>
</dbReference>
<name>I3E995_BACMM</name>
<gene>
    <name evidence="9 11" type="primary">trpC</name>
    <name evidence="11" type="ORF">BMMGA3_09610</name>
</gene>
<dbReference type="EMBL" id="CP007739">
    <property type="protein sequence ID" value="AIE60320.1"/>
    <property type="molecule type" value="Genomic_DNA"/>
</dbReference>
<keyword evidence="7 9" id="KW-0057">Aromatic amino acid biosynthesis</keyword>
<dbReference type="InterPro" id="IPR013785">
    <property type="entry name" value="Aldolase_TIM"/>
</dbReference>
<evidence type="ECO:0000256" key="1">
    <source>
        <dbReference type="ARBA" id="ARBA00001633"/>
    </source>
</evidence>
<keyword evidence="6 9" id="KW-0822">Tryptophan biosynthesis</keyword>
<keyword evidence="12" id="KW-1185">Reference proteome</keyword>
<feature type="domain" description="Indole-3-glycerol phosphate synthase" evidence="10">
    <location>
        <begin position="5"/>
        <end position="251"/>
    </location>
</feature>
<evidence type="ECO:0000256" key="7">
    <source>
        <dbReference type="ARBA" id="ARBA00023141"/>
    </source>
</evidence>
<dbReference type="NCBIfam" id="NF001377">
    <property type="entry name" value="PRK00278.2-4"/>
    <property type="match status" value="1"/>
</dbReference>
<comment type="pathway">
    <text evidence="2 9">Amino-acid biosynthesis; L-tryptophan biosynthesis; L-tryptophan from chorismate: step 4/5.</text>
</comment>
<dbReference type="PROSITE" id="PS00614">
    <property type="entry name" value="IGPS"/>
    <property type="match status" value="1"/>
</dbReference>
<comment type="catalytic activity">
    <reaction evidence="1 9">
        <text>1-(2-carboxyphenylamino)-1-deoxy-D-ribulose 5-phosphate + H(+) = (1S,2R)-1-C-(indol-3-yl)glycerol 3-phosphate + CO2 + H2O</text>
        <dbReference type="Rhea" id="RHEA:23476"/>
        <dbReference type="ChEBI" id="CHEBI:15377"/>
        <dbReference type="ChEBI" id="CHEBI:15378"/>
        <dbReference type="ChEBI" id="CHEBI:16526"/>
        <dbReference type="ChEBI" id="CHEBI:58613"/>
        <dbReference type="ChEBI" id="CHEBI:58866"/>
        <dbReference type="EC" id="4.1.1.48"/>
    </reaction>
</comment>